<dbReference type="GO" id="GO:0009100">
    <property type="term" value="P:glycoprotein metabolic process"/>
    <property type="evidence" value="ECO:0007669"/>
    <property type="project" value="UniProtKB-ARBA"/>
</dbReference>
<feature type="domain" description="LicD/FKTN/FKRP nucleotidyltransferase" evidence="1">
    <location>
        <begin position="23"/>
        <end position="247"/>
    </location>
</feature>
<proteinExistence type="predicted"/>
<dbReference type="InterPro" id="IPR007074">
    <property type="entry name" value="LicD/FKTN/FKRP_NTP_transf"/>
</dbReference>
<evidence type="ECO:0000313" key="3">
    <source>
        <dbReference type="Proteomes" id="UP000539953"/>
    </source>
</evidence>
<dbReference type="PANTHER" id="PTHR43404:SF2">
    <property type="entry name" value="LIPOPOLYSACCHARIDE CHOLINEPHOSPHOTRANSFERASE LICD"/>
    <property type="match status" value="1"/>
</dbReference>
<organism evidence="2 3">
    <name type="scientific">Catenisphaera adipataccumulans</name>
    <dbReference type="NCBI Taxonomy" id="700500"/>
    <lineage>
        <taxon>Bacteria</taxon>
        <taxon>Bacillati</taxon>
        <taxon>Bacillota</taxon>
        <taxon>Erysipelotrichia</taxon>
        <taxon>Erysipelotrichales</taxon>
        <taxon>Erysipelotrichaceae</taxon>
        <taxon>Catenisphaera</taxon>
    </lineage>
</organism>
<dbReference type="PANTHER" id="PTHR43404">
    <property type="entry name" value="LIPOPOLYSACCHARIDE CHOLINEPHOSPHOTRANSFERASE LICD"/>
    <property type="match status" value="1"/>
</dbReference>
<comment type="caution">
    <text evidence="2">The sequence shown here is derived from an EMBL/GenBank/DDBJ whole genome shotgun (WGS) entry which is preliminary data.</text>
</comment>
<evidence type="ECO:0000259" key="1">
    <source>
        <dbReference type="Pfam" id="PF04991"/>
    </source>
</evidence>
<dbReference type="Pfam" id="PF04991">
    <property type="entry name" value="LicD"/>
    <property type="match status" value="1"/>
</dbReference>
<name>A0A7W8CWH3_9FIRM</name>
<dbReference type="RefSeq" id="WP_183327990.1">
    <property type="nucleotide sequence ID" value="NZ_JACHHK010000003.1"/>
</dbReference>
<dbReference type="EC" id="2.7.8.-" evidence="2"/>
<protein>
    <submittedName>
        <fullName evidence="2">Lipopolysaccharide cholinephosphotransferase</fullName>
        <ecNumber evidence="2">2.7.8.-</ecNumber>
    </submittedName>
</protein>
<dbReference type="InterPro" id="IPR052942">
    <property type="entry name" value="LPS_cholinephosphotransferase"/>
</dbReference>
<reference evidence="2 3" key="1">
    <citation type="submission" date="2020-08" db="EMBL/GenBank/DDBJ databases">
        <title>Genomic Encyclopedia of Type Strains, Phase IV (KMG-IV): sequencing the most valuable type-strain genomes for metagenomic binning, comparative biology and taxonomic classification.</title>
        <authorList>
            <person name="Goeker M."/>
        </authorList>
    </citation>
    <scope>NUCLEOTIDE SEQUENCE [LARGE SCALE GENOMIC DNA]</scope>
    <source>
        <strain evidence="2 3">DSM 25799</strain>
    </source>
</reference>
<keyword evidence="2" id="KW-0808">Transferase</keyword>
<evidence type="ECO:0000313" key="2">
    <source>
        <dbReference type="EMBL" id="MBB5182886.1"/>
    </source>
</evidence>
<dbReference type="Proteomes" id="UP000539953">
    <property type="component" value="Unassembled WGS sequence"/>
</dbReference>
<dbReference type="GO" id="GO:0016740">
    <property type="term" value="F:transferase activity"/>
    <property type="evidence" value="ECO:0007669"/>
    <property type="project" value="UniProtKB-KW"/>
</dbReference>
<accession>A0A7W8CWH3</accession>
<dbReference type="EMBL" id="JACHHK010000003">
    <property type="protein sequence ID" value="MBB5182886.1"/>
    <property type="molecule type" value="Genomic_DNA"/>
</dbReference>
<gene>
    <name evidence="2" type="ORF">HNQ47_000906</name>
</gene>
<keyword evidence="3" id="KW-1185">Reference proteome</keyword>
<dbReference type="AlphaFoldDB" id="A0A7W8CWH3"/>
<sequence>MDATLQQVQETELEMLDEVIRLCQKHDLHFAMLGGSCLGAVRHKGMIPWDDDIDVGMDRKDYERFVEICKSELDPKYFFQHFQSEPNCGYLFGKLRKNNTRMTEAYSQDVKMHHGVWIDIFPLDYVPDDLPSFRKNYRKVLFYRNLLLVKLGFHVKEDASAAVKASYAAVRAGKGVLSVPKLKQKLTELMTQQDAMPTDTLFPYGCAWGERERMTKDDFYDVVWVSFNGRKVPIFRSFDAYLTRMYGDYMTYPPKEKRRSEHDLSQVQL</sequence>